<feature type="domain" description="HDOD" evidence="3">
    <location>
        <begin position="163"/>
        <end position="352"/>
    </location>
</feature>
<dbReference type="Proteomes" id="UP000326241">
    <property type="component" value="Unassembled WGS sequence"/>
</dbReference>
<feature type="domain" description="Response regulatory" evidence="2">
    <location>
        <begin position="11"/>
        <end position="129"/>
    </location>
</feature>
<evidence type="ECO:0000313" key="5">
    <source>
        <dbReference type="Proteomes" id="UP000326241"/>
    </source>
</evidence>
<organism evidence="4 5">
    <name type="scientific">Pseudomonas fluorescens</name>
    <dbReference type="NCBI Taxonomy" id="294"/>
    <lineage>
        <taxon>Bacteria</taxon>
        <taxon>Pseudomonadati</taxon>
        <taxon>Pseudomonadota</taxon>
        <taxon>Gammaproteobacteria</taxon>
        <taxon>Pseudomonadales</taxon>
        <taxon>Pseudomonadaceae</taxon>
        <taxon>Pseudomonas</taxon>
    </lineage>
</organism>
<dbReference type="PANTHER" id="PTHR33525">
    <property type="match status" value="1"/>
</dbReference>
<dbReference type="EMBL" id="CABVGZ010000035">
    <property type="protein sequence ID" value="VVN01115.1"/>
    <property type="molecule type" value="Genomic_DNA"/>
</dbReference>
<dbReference type="PANTHER" id="PTHR33525:SF3">
    <property type="entry name" value="RIBONUCLEASE Y"/>
    <property type="match status" value="1"/>
</dbReference>
<proteinExistence type="predicted"/>
<dbReference type="RefSeq" id="WP_150775427.1">
    <property type="nucleotide sequence ID" value="NZ_CABVGZ010000035.1"/>
</dbReference>
<accession>A0A5E6U5R4</accession>
<dbReference type="PROSITE" id="PS51833">
    <property type="entry name" value="HDOD"/>
    <property type="match status" value="1"/>
</dbReference>
<dbReference type="Gene3D" id="1.10.3210.10">
    <property type="entry name" value="Hypothetical protein af1432"/>
    <property type="match status" value="1"/>
</dbReference>
<dbReference type="PROSITE" id="PS50110">
    <property type="entry name" value="RESPONSE_REGULATORY"/>
    <property type="match status" value="1"/>
</dbReference>
<dbReference type="Pfam" id="PF00072">
    <property type="entry name" value="Response_reg"/>
    <property type="match status" value="1"/>
</dbReference>
<sequence>MTAVDLPAVPRVLIAEADPWSRDLLKQVLLNVRCDARLDLCADGQQAMSMLSEIPYDLAIVDWELPGVDGLSVLRSVRQRKRNPLLPFILMSSRNDSASVREAIPLAPTAYLTKPLNMESLTERLQGLLLNAGEEVFCEVPALAPGMTLSVFLERRREQADGAPLMTDVQVAVKRSLNPNGLDLKLLEEEIRTDPQITAVLIAAANSAAQHHGAPVQTLAQALHRLGTGQSMNLILGLALKRSAKLSDPCLADYAERYWGLSLHTAEYARTLARLLDLDQERCYCAGMLHRLGDLALLRCLQEWQQAGGELDELEEVGEALAEFGAAYGSALRTRWRLPLELRELIASVYQLGGGVYSREALVMNMAAQMAHLTEHEGVEELAKSRTARLLKIGLPELMRMRK</sequence>
<gene>
    <name evidence="4" type="ORF">PS624_03333</name>
</gene>
<reference evidence="4 5" key="1">
    <citation type="submission" date="2019-09" db="EMBL/GenBank/DDBJ databases">
        <authorList>
            <person name="Chandra G."/>
            <person name="Truman W A."/>
        </authorList>
    </citation>
    <scope>NUCLEOTIDE SEQUENCE [LARGE SCALE GENOMIC DNA]</scope>
    <source>
        <strain evidence="4">PS624</strain>
    </source>
</reference>
<dbReference type="SUPFAM" id="SSF109604">
    <property type="entry name" value="HD-domain/PDEase-like"/>
    <property type="match status" value="1"/>
</dbReference>
<dbReference type="GO" id="GO:0000160">
    <property type="term" value="P:phosphorelay signal transduction system"/>
    <property type="evidence" value="ECO:0007669"/>
    <property type="project" value="InterPro"/>
</dbReference>
<evidence type="ECO:0000259" key="3">
    <source>
        <dbReference type="PROSITE" id="PS51833"/>
    </source>
</evidence>
<protein>
    <recommendedName>
        <fullName evidence="6">Histidine kinase</fullName>
    </recommendedName>
</protein>
<evidence type="ECO:0008006" key="6">
    <source>
        <dbReference type="Google" id="ProtNLM"/>
    </source>
</evidence>
<dbReference type="CDD" id="cd00156">
    <property type="entry name" value="REC"/>
    <property type="match status" value="1"/>
</dbReference>
<dbReference type="InterPro" id="IPR001789">
    <property type="entry name" value="Sig_transdc_resp-reg_receiver"/>
</dbReference>
<evidence type="ECO:0000256" key="1">
    <source>
        <dbReference type="PROSITE-ProRule" id="PRU00169"/>
    </source>
</evidence>
<evidence type="ECO:0000259" key="2">
    <source>
        <dbReference type="PROSITE" id="PS50110"/>
    </source>
</evidence>
<dbReference type="AlphaFoldDB" id="A0A5E6U5R4"/>
<dbReference type="SMART" id="SM00448">
    <property type="entry name" value="REC"/>
    <property type="match status" value="1"/>
</dbReference>
<dbReference type="Pfam" id="PF08668">
    <property type="entry name" value="HDOD"/>
    <property type="match status" value="1"/>
</dbReference>
<name>A0A5E6U5R4_PSEFL</name>
<dbReference type="InterPro" id="IPR011006">
    <property type="entry name" value="CheY-like_superfamily"/>
</dbReference>
<keyword evidence="1" id="KW-0597">Phosphoprotein</keyword>
<dbReference type="SUPFAM" id="SSF52172">
    <property type="entry name" value="CheY-like"/>
    <property type="match status" value="1"/>
</dbReference>
<evidence type="ECO:0000313" key="4">
    <source>
        <dbReference type="EMBL" id="VVN01115.1"/>
    </source>
</evidence>
<feature type="modified residue" description="4-aspartylphosphate" evidence="1">
    <location>
        <position position="62"/>
    </location>
</feature>
<dbReference type="InterPro" id="IPR052340">
    <property type="entry name" value="RNase_Y/CdgJ"/>
</dbReference>
<dbReference type="InterPro" id="IPR013976">
    <property type="entry name" value="HDOD"/>
</dbReference>
<dbReference type="Gene3D" id="3.40.50.2300">
    <property type="match status" value="1"/>
</dbReference>